<dbReference type="InterPro" id="IPR008983">
    <property type="entry name" value="Tumour_necrosis_fac-like_dom"/>
</dbReference>
<sequence>MKNVFISALIAGLCCSVLNAQTGNIGVNTPTPGSSLTVNGSFAASYKMVNVSGTVGANDYYIAYNGTGNGTLTLPVAINGVGNFSGRTYHFKNTGNAALSIAASGAELIDDQNGTGLGVSSLSIPPGYYAFLVSKGTITGTTWELVLFSSSNSLPSADNTFPFSTKATDIRQTCDATATPSSAWIRTAIVYQNTVLNKGNVVNPATGAFTAPNDGYYVISGNTQFDNGNVPGNPKFTWTALYLIKNYAPNGGGTILVQSYQPTVTMVFGSNVSCMTYLNTGETVTMASVAGVEGAGGKYEVVTSSMYGYKIANK</sequence>
<keyword evidence="3" id="KW-1185">Reference proteome</keyword>
<evidence type="ECO:0000313" key="2">
    <source>
        <dbReference type="EMBL" id="REC62919.1"/>
    </source>
</evidence>
<dbReference type="SUPFAM" id="SSF49842">
    <property type="entry name" value="TNF-like"/>
    <property type="match status" value="1"/>
</dbReference>
<organism evidence="2 3">
    <name type="scientific">Chryseobacterium pennae</name>
    <dbReference type="NCBI Taxonomy" id="2258962"/>
    <lineage>
        <taxon>Bacteria</taxon>
        <taxon>Pseudomonadati</taxon>
        <taxon>Bacteroidota</taxon>
        <taxon>Flavobacteriia</taxon>
        <taxon>Flavobacteriales</taxon>
        <taxon>Weeksellaceae</taxon>
        <taxon>Chryseobacterium group</taxon>
        <taxon>Chryseobacterium</taxon>
    </lineage>
</organism>
<feature type="signal peptide" evidence="1">
    <location>
        <begin position="1"/>
        <end position="20"/>
    </location>
</feature>
<dbReference type="EMBL" id="QNVT01000006">
    <property type="protein sequence ID" value="REC62919.1"/>
    <property type="molecule type" value="Genomic_DNA"/>
</dbReference>
<protein>
    <recommendedName>
        <fullName evidence="4">C1q domain-containing protein</fullName>
    </recommendedName>
</protein>
<proteinExistence type="predicted"/>
<keyword evidence="1" id="KW-0732">Signal</keyword>
<evidence type="ECO:0008006" key="4">
    <source>
        <dbReference type="Google" id="ProtNLM"/>
    </source>
</evidence>
<gene>
    <name evidence="2" type="ORF">DRF65_08875</name>
</gene>
<name>A0A3D9CAY4_9FLAO</name>
<reference evidence="3" key="1">
    <citation type="submission" date="2018-06" db="EMBL/GenBank/DDBJ databases">
        <authorList>
            <person name="Lum Nde A."/>
            <person name="Hugo C."/>
        </authorList>
    </citation>
    <scope>NUCLEOTIDE SEQUENCE [LARGE SCALE GENOMIC DNA]</scope>
    <source>
        <strain evidence="3">1_F178</strain>
    </source>
</reference>
<dbReference type="Proteomes" id="UP000256686">
    <property type="component" value="Unassembled WGS sequence"/>
</dbReference>
<feature type="chain" id="PRO_5017650402" description="C1q domain-containing protein" evidence="1">
    <location>
        <begin position="21"/>
        <end position="314"/>
    </location>
</feature>
<dbReference type="RefSeq" id="WP_115970407.1">
    <property type="nucleotide sequence ID" value="NZ_QNVT01000006.1"/>
</dbReference>
<dbReference type="AlphaFoldDB" id="A0A3D9CAY4"/>
<comment type="caution">
    <text evidence="2">The sequence shown here is derived from an EMBL/GenBank/DDBJ whole genome shotgun (WGS) entry which is preliminary data.</text>
</comment>
<evidence type="ECO:0000313" key="3">
    <source>
        <dbReference type="Proteomes" id="UP000256686"/>
    </source>
</evidence>
<evidence type="ECO:0000256" key="1">
    <source>
        <dbReference type="SAM" id="SignalP"/>
    </source>
</evidence>
<dbReference type="Gene3D" id="2.60.120.40">
    <property type="match status" value="1"/>
</dbReference>
<accession>A0A3D9CAY4</accession>